<feature type="transmembrane region" description="Helical" evidence="5">
    <location>
        <begin position="633"/>
        <end position="658"/>
    </location>
</feature>
<name>A0A1H4DHQ0_9GAMM</name>
<dbReference type="InterPro" id="IPR035906">
    <property type="entry name" value="MetI-like_sf"/>
</dbReference>
<comment type="similarity">
    <text evidence="5">Belongs to the binding-protein-dependent transport system permease family.</text>
</comment>
<organism evidence="7 8">
    <name type="scientific">Marinobacterium iners DSM 11526</name>
    <dbReference type="NCBI Taxonomy" id="1122198"/>
    <lineage>
        <taxon>Bacteria</taxon>
        <taxon>Pseudomonadati</taxon>
        <taxon>Pseudomonadota</taxon>
        <taxon>Gammaproteobacteria</taxon>
        <taxon>Oceanospirillales</taxon>
        <taxon>Oceanospirillaceae</taxon>
        <taxon>Marinobacterium</taxon>
    </lineage>
</organism>
<feature type="transmembrane region" description="Helical" evidence="5">
    <location>
        <begin position="32"/>
        <end position="57"/>
    </location>
</feature>
<feature type="domain" description="ABC transmembrane type-1" evidence="6">
    <location>
        <begin position="436"/>
        <end position="724"/>
    </location>
</feature>
<keyword evidence="3 5" id="KW-1133">Transmembrane helix</keyword>
<reference evidence="8" key="1">
    <citation type="submission" date="2016-10" db="EMBL/GenBank/DDBJ databases">
        <authorList>
            <person name="Varghese N."/>
            <person name="Submissions S."/>
        </authorList>
    </citation>
    <scope>NUCLEOTIDE SEQUENCE [LARGE SCALE GENOMIC DNA]</scope>
    <source>
        <strain evidence="8">DSM 11526</strain>
    </source>
</reference>
<dbReference type="Gene3D" id="1.10.3720.10">
    <property type="entry name" value="MetI-like"/>
    <property type="match status" value="2"/>
</dbReference>
<accession>A0A1H4DHQ0</accession>
<protein>
    <submittedName>
        <fullName evidence="7">Phosphate transport system permease protein</fullName>
    </submittedName>
</protein>
<dbReference type="GO" id="GO:0055085">
    <property type="term" value="P:transmembrane transport"/>
    <property type="evidence" value="ECO:0007669"/>
    <property type="project" value="InterPro"/>
</dbReference>
<dbReference type="InterPro" id="IPR000515">
    <property type="entry name" value="MetI-like"/>
</dbReference>
<keyword evidence="5" id="KW-0813">Transport</keyword>
<feature type="transmembrane region" description="Helical" evidence="5">
    <location>
        <begin position="476"/>
        <end position="496"/>
    </location>
</feature>
<feature type="transmembrane region" description="Helical" evidence="5">
    <location>
        <begin position="442"/>
        <end position="464"/>
    </location>
</feature>
<dbReference type="PROSITE" id="PS50928">
    <property type="entry name" value="ABC_TM1"/>
    <property type="match status" value="1"/>
</dbReference>
<keyword evidence="8" id="KW-1185">Reference proteome</keyword>
<dbReference type="Proteomes" id="UP000242469">
    <property type="component" value="Unassembled WGS sequence"/>
</dbReference>
<feature type="transmembrane region" description="Helical" evidence="5">
    <location>
        <begin position="588"/>
        <end position="612"/>
    </location>
</feature>
<dbReference type="PANTHER" id="PTHR42727:SF1">
    <property type="entry name" value="PHOSPHATE TRANSPORT SYSTEM PERMEASE"/>
    <property type="match status" value="1"/>
</dbReference>
<dbReference type="STRING" id="1122198.SAMN02745729_10699"/>
<dbReference type="SUPFAM" id="SSF101908">
    <property type="entry name" value="Putative isomerase YbhE"/>
    <property type="match status" value="1"/>
</dbReference>
<feature type="transmembrane region" description="Helical" evidence="5">
    <location>
        <begin position="502"/>
        <end position="523"/>
    </location>
</feature>
<evidence type="ECO:0000259" key="6">
    <source>
        <dbReference type="PROSITE" id="PS50928"/>
    </source>
</evidence>
<dbReference type="RefSeq" id="WP_091826075.1">
    <property type="nucleotide sequence ID" value="NZ_FNRJ01000006.1"/>
</dbReference>
<evidence type="ECO:0000256" key="1">
    <source>
        <dbReference type="ARBA" id="ARBA00004651"/>
    </source>
</evidence>
<evidence type="ECO:0000256" key="4">
    <source>
        <dbReference type="ARBA" id="ARBA00023136"/>
    </source>
</evidence>
<dbReference type="Pfam" id="PF00528">
    <property type="entry name" value="BPD_transp_1"/>
    <property type="match status" value="1"/>
</dbReference>
<keyword evidence="4 5" id="KW-0472">Membrane</keyword>
<evidence type="ECO:0000256" key="5">
    <source>
        <dbReference type="RuleBase" id="RU363032"/>
    </source>
</evidence>
<comment type="subcellular location">
    <subcellularLocation>
        <location evidence="1 5">Cell membrane</location>
        <topology evidence="1 5">Multi-pass membrane protein</topology>
    </subcellularLocation>
</comment>
<gene>
    <name evidence="7" type="ORF">SAMN02745729_10699</name>
</gene>
<dbReference type="EMBL" id="FNRJ01000006">
    <property type="protein sequence ID" value="SEA71989.1"/>
    <property type="molecule type" value="Genomic_DNA"/>
</dbReference>
<dbReference type="GO" id="GO:0005886">
    <property type="term" value="C:plasma membrane"/>
    <property type="evidence" value="ECO:0007669"/>
    <property type="project" value="UniProtKB-SubCell"/>
</dbReference>
<dbReference type="CDD" id="cd06261">
    <property type="entry name" value="TM_PBP2"/>
    <property type="match status" value="1"/>
</dbReference>
<keyword evidence="2 5" id="KW-0812">Transmembrane</keyword>
<dbReference type="PANTHER" id="PTHR42727">
    <property type="entry name" value="PHOSPHATE TRANSPORT SYSTEM PERMEASE PROTEIN"/>
    <property type="match status" value="1"/>
</dbReference>
<dbReference type="AlphaFoldDB" id="A0A1H4DHQ0"/>
<feature type="transmembrane region" description="Helical" evidence="5">
    <location>
        <begin position="543"/>
        <end position="568"/>
    </location>
</feature>
<sequence length="738" mass="81677">MSTSPLPPPPELRLTTPLRKRWLQLRRYKDRLATLFIMLGGLGVILSVLMILFYLLYQVVPLLTSARIVPLQQQIEQPLTGQSLYMALDAEGRIGVRLTQQGELQFFQPASGALLQQQRIALPDNSHITDLADAGDGLMVLALSDGRVLPVQRQYSGTNNLQPVLHYPLGIEPLSLQPAPAGPLAAAVNQKQLLLISFHDGQLHQFHFDLSQPGPTPIQSVSLPTPGFEPRKLLLMPQQSRLLALGPEGRIGVIPLQGEGQTYEVIRAAREEITLFELLPGRRSLMLGDQSGALSQWFFVPDEYNSLKLQQIRQYDPLQSAPKRLAGREQDNSFITLEQNGTLSVYSLTSSRALLRTNLLGDEPDALALSAYNSFLLMERNNRVSSWQLQAPHAEITLSSLWSEIWHEDYDEPGYIWQSSTNGTDSAAKYSLVPLVFGTLKAALYAMLMATPMAICGAIYTAYFMAPALRRKIKPMIEMMAAVPSVVLGFLAGLWLAPFMQVHLAAILLLVLLLPISILLFAFGWEKMPQRIRFLLPEGWDVILLLGVIPLVAWLAFLLAVPIEAWLFDGQLVLWLGNQVGISYDQRNALIVGIAMGFAIIPTLFSLTEDAIHAVPRHLSNGALALGATPWQALTWMILPAASAGIFSALMIGFGRAIGETMIVLMVTGNTPIMEMNIFEGMRTLAANIAIEMPESSVGSSHYRVLFLTALLLFLFTLVVNTIAELIRQQLRRKYRAL</sequence>
<evidence type="ECO:0000313" key="8">
    <source>
        <dbReference type="Proteomes" id="UP000242469"/>
    </source>
</evidence>
<dbReference type="SUPFAM" id="SSF161098">
    <property type="entry name" value="MetI-like"/>
    <property type="match status" value="2"/>
</dbReference>
<proteinExistence type="inferred from homology"/>
<evidence type="ECO:0000313" key="7">
    <source>
        <dbReference type="EMBL" id="SEA71989.1"/>
    </source>
</evidence>
<evidence type="ECO:0000256" key="3">
    <source>
        <dbReference type="ARBA" id="ARBA00022989"/>
    </source>
</evidence>
<dbReference type="OrthoDB" id="9785113at2"/>
<feature type="transmembrane region" description="Helical" evidence="5">
    <location>
        <begin position="705"/>
        <end position="727"/>
    </location>
</feature>
<evidence type="ECO:0000256" key="2">
    <source>
        <dbReference type="ARBA" id="ARBA00022692"/>
    </source>
</evidence>